<accession>A0A1M6I2W6</accession>
<feature type="domain" description="4Fe-4S ferredoxin-type" evidence="4">
    <location>
        <begin position="120"/>
        <end position="150"/>
    </location>
</feature>
<dbReference type="Gene3D" id="3.30.70.20">
    <property type="match status" value="2"/>
</dbReference>
<proteinExistence type="predicted"/>
<keyword evidence="3" id="KW-0411">Iron-sulfur</keyword>
<dbReference type="InterPro" id="IPR050340">
    <property type="entry name" value="Cytosolic_Fe-S_CAF"/>
</dbReference>
<reference evidence="5 6" key="1">
    <citation type="submission" date="2016-11" db="EMBL/GenBank/DDBJ databases">
        <authorList>
            <person name="Varghese N."/>
            <person name="Submissions S."/>
        </authorList>
    </citation>
    <scope>NUCLEOTIDE SEQUENCE [LARGE SCALE GENOMIC DNA]</scope>
    <source>
        <strain evidence="5 6">DSM 19027</strain>
    </source>
</reference>
<dbReference type="PANTHER" id="PTHR11615">
    <property type="entry name" value="NITRATE, FORMATE, IRON DEHYDROGENASE"/>
    <property type="match status" value="1"/>
</dbReference>
<dbReference type="EMBL" id="FQZP01000038">
    <property type="protein sequence ID" value="SHJ28776.1"/>
    <property type="molecule type" value="Genomic_DNA"/>
</dbReference>
<evidence type="ECO:0000256" key="3">
    <source>
        <dbReference type="ARBA" id="ARBA00023014"/>
    </source>
</evidence>
<sequence>MRKFDTKVQHLKYKVLKEVARLAWNDTLLENLMDIPQMIIPGKTPTMRCCVYKERAIVAERVKLAMGGNKDNPNVIEVIEIACDECPMGGYEVTNACRGCLAHRCEDACKFGAIYFDQNHVAHIDKTKCRECGACSRVCPYSAIISLRRPCENACKIKAIHMSEAKTAAIDNKKCIACGACVYQCPFGAIMDKSYILDAIDIIKKSDNNRKYKVYAVVAPSISSQFTYAKLGQVITGLKELGFYTVIEAALGADMVAYSESRELVEKGFLISSCCPAFVSYVEKNFPGLAPSISHNLSPMATIAKYLKEREKNCKVIFIGPCTAKKAEVQKESVRPYVDVVLTFEELQALFDSKDIDITTLPEDVLDNASYYGRIFARSGGLTDAIAEGLKEHGFTDFKLKSSVCDGIEQCKVALMKKSKNMSDANFIEGMACVGGCIGGAGCLTHGEKDKAEVDKYGREAFEKTISDAISVLI</sequence>
<feature type="domain" description="4Fe-4S ferredoxin-type" evidence="4">
    <location>
        <begin position="166"/>
        <end position="195"/>
    </location>
</feature>
<dbReference type="InterPro" id="IPR017896">
    <property type="entry name" value="4Fe4S_Fe-S-bd"/>
</dbReference>
<protein>
    <submittedName>
        <fullName evidence="5">[FeFe] hydrogenase, group B1/B3</fullName>
    </submittedName>
</protein>
<gene>
    <name evidence="5" type="ORF">SAMN05444373_103814</name>
</gene>
<dbReference type="Gene3D" id="3.40.950.10">
    <property type="entry name" value="Fe-only Hydrogenase (Larger Subunit), Chain L, domain 3"/>
    <property type="match status" value="1"/>
</dbReference>
<evidence type="ECO:0000313" key="6">
    <source>
        <dbReference type="Proteomes" id="UP000324781"/>
    </source>
</evidence>
<dbReference type="InterPro" id="IPR009016">
    <property type="entry name" value="Fe_hydrogenase"/>
</dbReference>
<dbReference type="Proteomes" id="UP000324781">
    <property type="component" value="Unassembled WGS sequence"/>
</dbReference>
<dbReference type="GO" id="GO:0046872">
    <property type="term" value="F:metal ion binding"/>
    <property type="evidence" value="ECO:0007669"/>
    <property type="project" value="UniProtKB-KW"/>
</dbReference>
<dbReference type="InterPro" id="IPR027631">
    <property type="entry name" value="Mono_FeFe_hydrog"/>
</dbReference>
<dbReference type="Pfam" id="PF12838">
    <property type="entry name" value="Fer4_7"/>
    <property type="match status" value="1"/>
</dbReference>
<dbReference type="PROSITE" id="PS51379">
    <property type="entry name" value="4FE4S_FER_2"/>
    <property type="match status" value="3"/>
</dbReference>
<dbReference type="SUPFAM" id="SSF53920">
    <property type="entry name" value="Fe-only hydrogenase"/>
    <property type="match status" value="1"/>
</dbReference>
<dbReference type="InterPro" id="IPR004108">
    <property type="entry name" value="Fe_hydrogenase_lsu_C"/>
</dbReference>
<keyword evidence="1" id="KW-0479">Metal-binding</keyword>
<keyword evidence="2" id="KW-0408">Iron</keyword>
<keyword evidence="6" id="KW-1185">Reference proteome</keyword>
<dbReference type="OrthoDB" id="9798098at2"/>
<name>A0A1M6I2W6_9FIRM</name>
<organism evidence="5 6">
    <name type="scientific">Thermoclostridium caenicola</name>
    <dbReference type="NCBI Taxonomy" id="659425"/>
    <lineage>
        <taxon>Bacteria</taxon>
        <taxon>Bacillati</taxon>
        <taxon>Bacillota</taxon>
        <taxon>Clostridia</taxon>
        <taxon>Eubacteriales</taxon>
        <taxon>Oscillospiraceae</taxon>
        <taxon>Thermoclostridium</taxon>
    </lineage>
</organism>
<dbReference type="PROSITE" id="PS00198">
    <property type="entry name" value="4FE4S_FER_1"/>
    <property type="match status" value="1"/>
</dbReference>
<dbReference type="SUPFAM" id="SSF54862">
    <property type="entry name" value="4Fe-4S ferredoxins"/>
    <property type="match status" value="1"/>
</dbReference>
<evidence type="ECO:0000313" key="5">
    <source>
        <dbReference type="EMBL" id="SHJ28776.1"/>
    </source>
</evidence>
<dbReference type="AlphaFoldDB" id="A0A1M6I2W6"/>
<dbReference type="GO" id="GO:0051536">
    <property type="term" value="F:iron-sulfur cluster binding"/>
    <property type="evidence" value="ECO:0007669"/>
    <property type="project" value="UniProtKB-KW"/>
</dbReference>
<dbReference type="Pfam" id="PF02906">
    <property type="entry name" value="Fe_hyd_lg_C"/>
    <property type="match status" value="1"/>
</dbReference>
<dbReference type="InterPro" id="IPR017900">
    <property type="entry name" value="4Fe4S_Fe_S_CS"/>
</dbReference>
<dbReference type="RefSeq" id="WP_149679136.1">
    <property type="nucleotide sequence ID" value="NZ_FQZP01000038.1"/>
</dbReference>
<evidence type="ECO:0000259" key="4">
    <source>
        <dbReference type="PROSITE" id="PS51379"/>
    </source>
</evidence>
<feature type="domain" description="4Fe-4S ferredoxin-type" evidence="4">
    <location>
        <begin position="89"/>
        <end position="119"/>
    </location>
</feature>
<dbReference type="Pfam" id="PF00037">
    <property type="entry name" value="Fer4"/>
    <property type="match status" value="1"/>
</dbReference>
<dbReference type="NCBIfam" id="TIGR04105">
    <property type="entry name" value="FeFe_hydrog_B1"/>
    <property type="match status" value="1"/>
</dbReference>
<evidence type="ECO:0000256" key="2">
    <source>
        <dbReference type="ARBA" id="ARBA00023004"/>
    </source>
</evidence>
<evidence type="ECO:0000256" key="1">
    <source>
        <dbReference type="ARBA" id="ARBA00022723"/>
    </source>
</evidence>